<reference evidence="2" key="1">
    <citation type="submission" date="2021-01" db="EMBL/GenBank/DDBJ databases">
        <title>Phytophthora aleatoria, a newly-described species from Pinus radiata is distinct from Phytophthora cactorum isolates based on comparative genomics.</title>
        <authorList>
            <person name="Mcdougal R."/>
            <person name="Panda P."/>
            <person name="Williams N."/>
            <person name="Studholme D.J."/>
        </authorList>
    </citation>
    <scope>NUCLEOTIDE SEQUENCE</scope>
    <source>
        <strain evidence="2">NZFS 3830</strain>
    </source>
</reference>
<feature type="region of interest" description="Disordered" evidence="1">
    <location>
        <begin position="204"/>
        <end position="230"/>
    </location>
</feature>
<dbReference type="EMBL" id="JAENGZ010000552">
    <property type="protein sequence ID" value="KAG6957323.1"/>
    <property type="molecule type" value="Genomic_DNA"/>
</dbReference>
<dbReference type="VEuPathDB" id="FungiDB:PC110_g20946"/>
<dbReference type="AlphaFoldDB" id="A0A8T1U9Z8"/>
<dbReference type="Proteomes" id="UP000688947">
    <property type="component" value="Unassembled WGS sequence"/>
</dbReference>
<name>A0A8T1U9Z8_9STRA</name>
<sequence length="559" mass="62517">MFSNKQISKFFYKPCSDEQTSSSASTAAAAASLANRHHELGETGTLASCVRQRSINLFGWMEWILKNNIHLNFCESEKARRSLHKVARAVEAKLAAEMPDQFGLIIDGWTHASEHYLAVFGWYMVGSTPFYPLLAMAPLLNEPGDDHSAETHRSTKVSMADARLLFDGLITLRASFAKYLCERAEIVYAADFEAACLKIREGPTGAASDGAQTAAKRRKATGSSGDEEESFVEHLKGSRLERHNLLPITFEAILFLRLIDGYWDVCTVDAFDNLQTPITTFTALLNAAQSVEIDTSATKKGEAASKPDYSLTQRRLRNRVSCRKTRLKRKLHQHELEGLARERQERHQYLTQLAHKLGVNGSSKDGVQVPDSGHQDELFRELAAKSLHYSLVDQEYSGWVDAGNDQATTRDNSEDAAFPSMRRSKRLRCDSDKDVSTAFPSDPAAPQASLFEQWRLIVDGLQNVDLKLHRVQETDLGAGVFDRHCYWKFVAVSSAKVQQEGEIAAVAVSGVTRVRFRQRRVQEITISTVRREHNVPFDFGASLSNTDSAHKSKSRSMER</sequence>
<accession>A0A8T1U9Z8</accession>
<evidence type="ECO:0000313" key="2">
    <source>
        <dbReference type="EMBL" id="KAG6957323.1"/>
    </source>
</evidence>
<evidence type="ECO:0000313" key="3">
    <source>
        <dbReference type="Proteomes" id="UP000688947"/>
    </source>
</evidence>
<organism evidence="2 3">
    <name type="scientific">Phytophthora cactorum</name>
    <dbReference type="NCBI Taxonomy" id="29920"/>
    <lineage>
        <taxon>Eukaryota</taxon>
        <taxon>Sar</taxon>
        <taxon>Stramenopiles</taxon>
        <taxon>Oomycota</taxon>
        <taxon>Peronosporomycetes</taxon>
        <taxon>Peronosporales</taxon>
        <taxon>Peronosporaceae</taxon>
        <taxon>Phytophthora</taxon>
    </lineage>
</organism>
<evidence type="ECO:0000256" key="1">
    <source>
        <dbReference type="SAM" id="MobiDB-lite"/>
    </source>
</evidence>
<dbReference type="PANTHER" id="PTHR40866">
    <property type="entry name" value="BED-TYPE DOMAIN-CONTAINING PROTEIN"/>
    <property type="match status" value="1"/>
</dbReference>
<dbReference type="PANTHER" id="PTHR40866:SF1">
    <property type="entry name" value="BED-TYPE DOMAIN-CONTAINING PROTEIN"/>
    <property type="match status" value="1"/>
</dbReference>
<proteinExistence type="predicted"/>
<comment type="caution">
    <text evidence="2">The sequence shown here is derived from an EMBL/GenBank/DDBJ whole genome shotgun (WGS) entry which is preliminary data.</text>
</comment>
<protein>
    <recommendedName>
        <fullName evidence="4">BZIP domain-containing protein</fullName>
    </recommendedName>
</protein>
<evidence type="ECO:0008006" key="4">
    <source>
        <dbReference type="Google" id="ProtNLM"/>
    </source>
</evidence>
<dbReference type="VEuPathDB" id="FungiDB:PC110_g5333"/>
<dbReference type="OrthoDB" id="165198at2759"/>
<gene>
    <name evidence="2" type="ORF">JG687_00010057</name>
</gene>
<dbReference type="CDD" id="cd14686">
    <property type="entry name" value="bZIP"/>
    <property type="match status" value="1"/>
</dbReference>